<feature type="domain" description="NADH:quinone oxidoreductase/Mrp antiporter transmembrane" evidence="7">
    <location>
        <begin position="120"/>
        <end position="414"/>
    </location>
</feature>
<feature type="transmembrane region" description="Helical" evidence="5">
    <location>
        <begin position="6"/>
        <end position="27"/>
    </location>
</feature>
<dbReference type="GO" id="GO:0048038">
    <property type="term" value="F:quinone binding"/>
    <property type="evidence" value="ECO:0007669"/>
    <property type="project" value="UniProtKB-KW"/>
</dbReference>
<accession>A0A0U5AIC9</accession>
<evidence type="ECO:0000313" key="9">
    <source>
        <dbReference type="Proteomes" id="UP000068196"/>
    </source>
</evidence>
<proteinExistence type="inferred from homology"/>
<evidence type="ECO:0000256" key="5">
    <source>
        <dbReference type="HAMAP-Rule" id="MF_00445"/>
    </source>
</evidence>
<dbReference type="GO" id="GO:0008137">
    <property type="term" value="F:NADH dehydrogenase (ubiquinone) activity"/>
    <property type="evidence" value="ECO:0007669"/>
    <property type="project" value="InterPro"/>
</dbReference>
<dbReference type="KEGG" id="cthi:THC_1308"/>
<keyword evidence="5" id="KW-0874">Quinone</keyword>
<comment type="catalytic activity">
    <reaction evidence="5">
        <text>a quinone + NADH + 5 H(+)(in) = a quinol + NAD(+) + 4 H(+)(out)</text>
        <dbReference type="Rhea" id="RHEA:57888"/>
        <dbReference type="ChEBI" id="CHEBI:15378"/>
        <dbReference type="ChEBI" id="CHEBI:24646"/>
        <dbReference type="ChEBI" id="CHEBI:57540"/>
        <dbReference type="ChEBI" id="CHEBI:57945"/>
        <dbReference type="ChEBI" id="CHEBI:132124"/>
    </reaction>
</comment>
<keyword evidence="3 5" id="KW-1133">Transmembrane helix</keyword>
<comment type="similarity">
    <text evidence="5">Belongs to the complex I subunit 2 family.</text>
</comment>
<keyword evidence="9" id="KW-1185">Reference proteome</keyword>
<evidence type="ECO:0000313" key="8">
    <source>
        <dbReference type="EMBL" id="BAU23676.1"/>
    </source>
</evidence>
<evidence type="ECO:0000256" key="4">
    <source>
        <dbReference type="ARBA" id="ARBA00023136"/>
    </source>
</evidence>
<dbReference type="HAMAP" id="MF_00445">
    <property type="entry name" value="NDH1_NuoN_1"/>
    <property type="match status" value="1"/>
</dbReference>
<dbReference type="Pfam" id="PF00361">
    <property type="entry name" value="Proton_antipo_M"/>
    <property type="match status" value="1"/>
</dbReference>
<feature type="transmembrane region" description="Helical" evidence="5">
    <location>
        <begin position="363"/>
        <end position="381"/>
    </location>
</feature>
<keyword evidence="5" id="KW-0520">NAD</keyword>
<evidence type="ECO:0000256" key="3">
    <source>
        <dbReference type="ARBA" id="ARBA00022989"/>
    </source>
</evidence>
<feature type="transmembrane region" description="Helical" evidence="5">
    <location>
        <begin position="36"/>
        <end position="57"/>
    </location>
</feature>
<sequence length="484" mass="54592">MVTLSLNFGVLAVELVFLFMGLFIFLIDKFINNKNYAFYLAFIALVVGLGFLLFTPFGEFAQAFKTDFYATTIKLFFLIGFLLVLFISYFYLQTFKALNVGEYYGLLLFSGMGAFVMLSSQDFLTLYLGMELMSIPVYFLIASSFVYRRASVEGALKYFIAGSLASLFYLLSLGIIYYFIGAISFKEVFIKLAQGLYKKEMILALLLILSAFSVKLSLVPFHMWAPDAYEASPLPVTSFLASLIKFALMAAFIKILIVAFAPLKISLGELLIPITLLTLLVGALLAIKQDNIIRMLAYSSITHAGYASLGLLSGDFLGYGFTIFYMFVYLFMTVGTFGLLIYLAKLKREFLEIPALSGLSKDLPLISFFVLVFFFSLAGIPPTAGFMAKFYLFVMLIKSNLLWVALLALLFSIIGAYPYLRVIKVIYMDKPLHVVEKERYGFSMLFPVLISLLVVILLGIYPKPVIDFIQRTLYLYLSLLYFHF</sequence>
<feature type="transmembrane region" description="Helical" evidence="5">
    <location>
        <begin position="103"/>
        <end position="120"/>
    </location>
</feature>
<evidence type="ECO:0000256" key="1">
    <source>
        <dbReference type="ARBA" id="ARBA00004127"/>
    </source>
</evidence>
<dbReference type="NCBIfam" id="TIGR01770">
    <property type="entry name" value="NDH_I_N"/>
    <property type="match status" value="1"/>
</dbReference>
<feature type="transmembrane region" description="Helical" evidence="5">
    <location>
        <begin position="159"/>
        <end position="181"/>
    </location>
</feature>
<comment type="subunit">
    <text evidence="5">NDH-1 is composed of 14 different subunits. Subunits NuoA, H, J, K, L, M, N constitute the membrane sector of the complex.</text>
</comment>
<keyword evidence="4 5" id="KW-0472">Membrane</keyword>
<organism evidence="8 9">
    <name type="scientific">Caldimicrobium thiodismutans</name>
    <dbReference type="NCBI Taxonomy" id="1653476"/>
    <lineage>
        <taxon>Bacteria</taxon>
        <taxon>Pseudomonadati</taxon>
        <taxon>Thermodesulfobacteriota</taxon>
        <taxon>Thermodesulfobacteria</taxon>
        <taxon>Thermodesulfobacteriales</taxon>
        <taxon>Thermodesulfobacteriaceae</taxon>
        <taxon>Caldimicrobium</taxon>
    </lineage>
</organism>
<dbReference type="EMBL" id="AP014945">
    <property type="protein sequence ID" value="BAU23676.1"/>
    <property type="molecule type" value="Genomic_DNA"/>
</dbReference>
<keyword evidence="5" id="KW-0830">Ubiquinone</keyword>
<comment type="subcellular location">
    <subcellularLocation>
        <location evidence="5">Cell membrane</location>
        <topology evidence="5">Multi-pass membrane protein</topology>
    </subcellularLocation>
    <subcellularLocation>
        <location evidence="1">Endomembrane system</location>
        <topology evidence="1">Multi-pass membrane protein</topology>
    </subcellularLocation>
    <subcellularLocation>
        <location evidence="6">Membrane</location>
        <topology evidence="6">Multi-pass membrane protein</topology>
    </subcellularLocation>
</comment>
<keyword evidence="5" id="KW-0813">Transport</keyword>
<reference evidence="9" key="2">
    <citation type="journal article" date="2016" name="Int. J. Syst. Evol. Microbiol.">
        <title>Caldimicrobium thiodismutans sp. nov., a sulfur-disproportionating bacterium isolated from a hot spring.</title>
        <authorList>
            <person name="Kojima H."/>
            <person name="Umezawa K."/>
            <person name="Fukui M."/>
        </authorList>
    </citation>
    <scope>NUCLEOTIDE SEQUENCE [LARGE SCALE GENOMIC DNA]</scope>
    <source>
        <strain evidence="9">TF1</strain>
    </source>
</reference>
<feature type="transmembrane region" description="Helical" evidence="5">
    <location>
        <begin position="296"/>
        <end position="317"/>
    </location>
</feature>
<dbReference type="STRING" id="1653476.THC_1308"/>
<evidence type="ECO:0000256" key="6">
    <source>
        <dbReference type="RuleBase" id="RU000320"/>
    </source>
</evidence>
<comment type="function">
    <text evidence="5">NDH-1 shuttles electrons from NADH, via FMN and iron-sulfur (Fe-S) centers, to quinones in the respiratory chain. The immediate electron acceptor for the enzyme in this species is believed to be ubiquinone. Couples the redox reaction to proton translocation (for every two electrons transferred, four hydrogen ions are translocated across the cytoplasmic membrane), and thus conserves the redox energy in a proton gradient.</text>
</comment>
<feature type="transmembrane region" description="Helical" evidence="5">
    <location>
        <begin position="440"/>
        <end position="461"/>
    </location>
</feature>
<gene>
    <name evidence="5" type="primary">nuoN</name>
    <name evidence="8" type="ORF">THC_1308</name>
</gene>
<dbReference type="GO" id="GO:0005886">
    <property type="term" value="C:plasma membrane"/>
    <property type="evidence" value="ECO:0007669"/>
    <property type="project" value="UniProtKB-SubCell"/>
</dbReference>
<reference evidence="8 9" key="1">
    <citation type="journal article" date="2016" name="Int. J. Syst. Evol. Microbiol.">
        <title>Caldimicrobium thiodismutans sp. nov., a sulfur-disproportionating bacterium isolated from a hot spring, and emended description of the genus Caldimicrobium.</title>
        <authorList>
            <person name="Kojima H."/>
            <person name="Umezawa K."/>
            <person name="Fukui M."/>
        </authorList>
    </citation>
    <scope>NUCLEOTIDE SEQUENCE [LARGE SCALE GENOMIC DNA]</scope>
    <source>
        <strain evidence="8 9">TF1</strain>
    </source>
</reference>
<dbReference type="PANTHER" id="PTHR22773">
    <property type="entry name" value="NADH DEHYDROGENASE"/>
    <property type="match status" value="1"/>
</dbReference>
<feature type="transmembrane region" description="Helical" evidence="5">
    <location>
        <begin position="401"/>
        <end position="420"/>
    </location>
</feature>
<dbReference type="GO" id="GO:0042773">
    <property type="term" value="P:ATP synthesis coupled electron transport"/>
    <property type="evidence" value="ECO:0007669"/>
    <property type="project" value="InterPro"/>
</dbReference>
<feature type="transmembrane region" description="Helical" evidence="5">
    <location>
        <begin position="323"/>
        <end position="343"/>
    </location>
</feature>
<dbReference type="AlphaFoldDB" id="A0A0U5AIC9"/>
<evidence type="ECO:0000259" key="7">
    <source>
        <dbReference type="Pfam" id="PF00361"/>
    </source>
</evidence>
<dbReference type="OrthoDB" id="9811718at2"/>
<evidence type="ECO:0000256" key="2">
    <source>
        <dbReference type="ARBA" id="ARBA00022692"/>
    </source>
</evidence>
<dbReference type="GO" id="GO:0050136">
    <property type="term" value="F:NADH dehydrogenase (quinone) (non-electrogenic) activity"/>
    <property type="evidence" value="ECO:0007669"/>
    <property type="project" value="UniProtKB-UniRule"/>
</dbReference>
<feature type="transmembrane region" description="Helical" evidence="5">
    <location>
        <begin position="267"/>
        <end position="287"/>
    </location>
</feature>
<feature type="transmembrane region" description="Helical" evidence="5">
    <location>
        <begin position="126"/>
        <end position="147"/>
    </location>
</feature>
<dbReference type="PATRIC" id="fig|1653476.3.peg.1357"/>
<dbReference type="Proteomes" id="UP000068196">
    <property type="component" value="Chromosome"/>
</dbReference>
<feature type="transmembrane region" description="Helical" evidence="5">
    <location>
        <begin position="69"/>
        <end position="91"/>
    </location>
</feature>
<feature type="transmembrane region" description="Helical" evidence="5">
    <location>
        <begin position="201"/>
        <end position="224"/>
    </location>
</feature>
<dbReference type="InterPro" id="IPR001750">
    <property type="entry name" value="ND/Mrp_TM"/>
</dbReference>
<feature type="transmembrane region" description="Helical" evidence="5">
    <location>
        <begin position="236"/>
        <end position="261"/>
    </location>
</feature>
<protein>
    <recommendedName>
        <fullName evidence="5">NADH-quinone oxidoreductase subunit N</fullName>
        <ecNumber evidence="5">7.1.1.-</ecNumber>
    </recommendedName>
    <alternativeName>
        <fullName evidence="5">NADH dehydrogenase I subunit N</fullName>
    </alternativeName>
    <alternativeName>
        <fullName evidence="5">NDH-1 subunit N</fullName>
    </alternativeName>
</protein>
<dbReference type="GO" id="GO:0012505">
    <property type="term" value="C:endomembrane system"/>
    <property type="evidence" value="ECO:0007669"/>
    <property type="project" value="UniProtKB-SubCell"/>
</dbReference>
<keyword evidence="5" id="KW-1278">Translocase</keyword>
<keyword evidence="2 5" id="KW-0812">Transmembrane</keyword>
<dbReference type="EC" id="7.1.1.-" evidence="5"/>
<dbReference type="InterPro" id="IPR010096">
    <property type="entry name" value="NADH-Q_OxRdtase_suN/2"/>
</dbReference>
<keyword evidence="5" id="KW-1003">Cell membrane</keyword>
<dbReference type="RefSeq" id="WP_068515044.1">
    <property type="nucleotide sequence ID" value="NZ_AP014945.1"/>
</dbReference>
<name>A0A0U5AIC9_9BACT</name>